<dbReference type="WBParaSite" id="PEQ_0000047601-mRNA-1">
    <property type="protein sequence ID" value="PEQ_0000047601-mRNA-1"/>
    <property type="gene ID" value="PEQ_0000047601"/>
</dbReference>
<dbReference type="GO" id="GO:0016758">
    <property type="term" value="F:hexosyltransferase activity"/>
    <property type="evidence" value="ECO:0007669"/>
    <property type="project" value="InterPro"/>
</dbReference>
<comment type="subcellular location">
    <subcellularLocation>
        <location evidence="1">Golgi apparatus membrane</location>
        <topology evidence="1">Single-pass type II membrane protein</topology>
    </subcellularLocation>
</comment>
<organism evidence="10 11">
    <name type="scientific">Parascaris equorum</name>
    <name type="common">Equine roundworm</name>
    <dbReference type="NCBI Taxonomy" id="6256"/>
    <lineage>
        <taxon>Eukaryota</taxon>
        <taxon>Metazoa</taxon>
        <taxon>Ecdysozoa</taxon>
        <taxon>Nematoda</taxon>
        <taxon>Chromadorea</taxon>
        <taxon>Rhabditida</taxon>
        <taxon>Spirurina</taxon>
        <taxon>Ascaridomorpha</taxon>
        <taxon>Ascaridoidea</taxon>
        <taxon>Ascarididae</taxon>
        <taxon>Parascaris</taxon>
    </lineage>
</organism>
<evidence type="ECO:0000256" key="3">
    <source>
        <dbReference type="ARBA" id="ARBA00022676"/>
    </source>
</evidence>
<dbReference type="Proteomes" id="UP000887564">
    <property type="component" value="Unplaced"/>
</dbReference>
<keyword evidence="5" id="KW-0812">Transmembrane</keyword>
<keyword evidence="10" id="KW-1185">Reference proteome</keyword>
<proteinExistence type="inferred from homology"/>
<evidence type="ECO:0000256" key="1">
    <source>
        <dbReference type="ARBA" id="ARBA00004323"/>
    </source>
</evidence>
<evidence type="ECO:0000256" key="8">
    <source>
        <dbReference type="ARBA" id="ARBA00023034"/>
    </source>
</evidence>
<evidence type="ECO:0000256" key="5">
    <source>
        <dbReference type="ARBA" id="ARBA00022692"/>
    </source>
</evidence>
<dbReference type="InterPro" id="IPR002659">
    <property type="entry name" value="Glyco_trans_31"/>
</dbReference>
<keyword evidence="3" id="KW-0328">Glycosyltransferase</keyword>
<keyword evidence="4" id="KW-0808">Transferase</keyword>
<evidence type="ECO:0000313" key="10">
    <source>
        <dbReference type="Proteomes" id="UP000887564"/>
    </source>
</evidence>
<evidence type="ECO:0000256" key="6">
    <source>
        <dbReference type="ARBA" id="ARBA00022968"/>
    </source>
</evidence>
<dbReference type="Pfam" id="PF01762">
    <property type="entry name" value="Galactosyl_T"/>
    <property type="match status" value="1"/>
</dbReference>
<keyword evidence="8" id="KW-0333">Golgi apparatus</keyword>
<dbReference type="GO" id="GO:0000139">
    <property type="term" value="C:Golgi membrane"/>
    <property type="evidence" value="ECO:0007669"/>
    <property type="project" value="UniProtKB-SubCell"/>
</dbReference>
<keyword evidence="7" id="KW-1133">Transmembrane helix</keyword>
<evidence type="ECO:0000256" key="9">
    <source>
        <dbReference type="ARBA" id="ARBA00023136"/>
    </source>
</evidence>
<evidence type="ECO:0000256" key="7">
    <source>
        <dbReference type="ARBA" id="ARBA00022989"/>
    </source>
</evidence>
<evidence type="ECO:0000256" key="4">
    <source>
        <dbReference type="ARBA" id="ARBA00022679"/>
    </source>
</evidence>
<name>A0A914R729_PAREQ</name>
<reference evidence="11" key="1">
    <citation type="submission" date="2022-11" db="UniProtKB">
        <authorList>
            <consortium name="WormBaseParasite"/>
        </authorList>
    </citation>
    <scope>IDENTIFICATION</scope>
</reference>
<keyword evidence="6" id="KW-0735">Signal-anchor</keyword>
<keyword evidence="9" id="KW-0472">Membrane</keyword>
<evidence type="ECO:0000313" key="11">
    <source>
        <dbReference type="WBParaSite" id="PEQ_0000047601-mRNA-1"/>
    </source>
</evidence>
<sequence length="180" mass="20695">LANYFERSLLVFRFACYTQSDFLKLPEDGAQDVGECSRKYFGTRSHQVECYFSKSVVALLEPNISNSLDTIIIIRTQHFGDILQLEFVDSYVNLTLKMVFAYKFLLTRLPTLKRIIVINDDTVVNGTALRSPHRKFQILYCELFGNEPCRIFCPLQLLKCPSCFLSASFVPRSLAEKRVS</sequence>
<accession>A0A914R729</accession>
<evidence type="ECO:0000256" key="2">
    <source>
        <dbReference type="ARBA" id="ARBA00008661"/>
    </source>
</evidence>
<dbReference type="AlphaFoldDB" id="A0A914R729"/>
<protein>
    <submittedName>
        <fullName evidence="11">Hexosyltransferase</fullName>
    </submittedName>
</protein>
<comment type="similarity">
    <text evidence="2">Belongs to the glycosyltransferase 31 family.</text>
</comment>